<dbReference type="GO" id="GO:0140359">
    <property type="term" value="F:ABC-type transporter activity"/>
    <property type="evidence" value="ECO:0007669"/>
    <property type="project" value="InterPro"/>
</dbReference>
<evidence type="ECO:0000256" key="3">
    <source>
        <dbReference type="ARBA" id="ARBA00022448"/>
    </source>
</evidence>
<dbReference type="Pfam" id="PF00005">
    <property type="entry name" value="ABC_tran"/>
    <property type="match status" value="1"/>
</dbReference>
<feature type="transmembrane region" description="Helical" evidence="7">
    <location>
        <begin position="335"/>
        <end position="360"/>
    </location>
</feature>
<dbReference type="SUPFAM" id="SSF52540">
    <property type="entry name" value="P-loop containing nucleoside triphosphate hydrolases"/>
    <property type="match status" value="1"/>
</dbReference>
<dbReference type="Pfam" id="PF01061">
    <property type="entry name" value="ABC2_membrane"/>
    <property type="match status" value="1"/>
</dbReference>
<evidence type="ECO:0000256" key="4">
    <source>
        <dbReference type="ARBA" id="ARBA00022692"/>
    </source>
</evidence>
<dbReference type="OrthoDB" id="66620at2759"/>
<evidence type="ECO:0000256" key="6">
    <source>
        <dbReference type="ARBA" id="ARBA00023136"/>
    </source>
</evidence>
<feature type="transmembrane region" description="Helical" evidence="7">
    <location>
        <begin position="292"/>
        <end position="315"/>
    </location>
</feature>
<keyword evidence="6 7" id="KW-0472">Membrane</keyword>
<feature type="transmembrane region" description="Helical" evidence="7">
    <location>
        <begin position="260"/>
        <end position="280"/>
    </location>
</feature>
<evidence type="ECO:0000256" key="1">
    <source>
        <dbReference type="ARBA" id="ARBA00004141"/>
    </source>
</evidence>
<reference evidence="10" key="1">
    <citation type="submission" date="2019-08" db="EMBL/GenBank/DDBJ databases">
        <title>The genome of the North American firefly Photinus pyralis.</title>
        <authorList>
            <consortium name="Photinus pyralis genome working group"/>
            <person name="Fallon T.R."/>
            <person name="Sander Lower S.E."/>
            <person name="Weng J.-K."/>
        </authorList>
    </citation>
    <scope>NUCLEOTIDE SEQUENCE</scope>
    <source>
        <strain evidence="10">TRF0915ILg1</strain>
        <tissue evidence="10">Whole body</tissue>
    </source>
</reference>
<comment type="subcellular location">
    <subcellularLocation>
        <location evidence="1">Membrane</location>
        <topology evidence="1">Multi-pass membrane protein</topology>
    </subcellularLocation>
</comment>
<gene>
    <name evidence="10" type="ORF">ILUMI_06408</name>
</gene>
<dbReference type="GO" id="GO:0005524">
    <property type="term" value="F:ATP binding"/>
    <property type="evidence" value="ECO:0007669"/>
    <property type="project" value="InterPro"/>
</dbReference>
<evidence type="ECO:0000259" key="8">
    <source>
        <dbReference type="Pfam" id="PF00005"/>
    </source>
</evidence>
<dbReference type="GO" id="GO:0005886">
    <property type="term" value="C:plasma membrane"/>
    <property type="evidence" value="ECO:0007669"/>
    <property type="project" value="TreeGrafter"/>
</dbReference>
<keyword evidence="4 7" id="KW-0812">Transmembrane</keyword>
<evidence type="ECO:0000313" key="11">
    <source>
        <dbReference type="Proteomes" id="UP000801492"/>
    </source>
</evidence>
<name>A0A8K0DAR5_IGNLU</name>
<keyword evidence="11" id="KW-1185">Reference proteome</keyword>
<dbReference type="GO" id="GO:0016887">
    <property type="term" value="F:ATP hydrolysis activity"/>
    <property type="evidence" value="ECO:0007669"/>
    <property type="project" value="InterPro"/>
</dbReference>
<feature type="domain" description="ABC-2 type transporter transmembrane" evidence="9">
    <location>
        <begin position="241"/>
        <end position="451"/>
    </location>
</feature>
<keyword evidence="3" id="KW-0813">Transport</keyword>
<comment type="similarity">
    <text evidence="2">Belongs to the ABC transporter superfamily. ABCG family. Eye pigment precursor importer (TC 3.A.1.204) subfamily.</text>
</comment>
<evidence type="ECO:0000256" key="7">
    <source>
        <dbReference type="SAM" id="Phobius"/>
    </source>
</evidence>
<dbReference type="InterPro" id="IPR003439">
    <property type="entry name" value="ABC_transporter-like_ATP-bd"/>
</dbReference>
<feature type="transmembrane region" description="Helical" evidence="7">
    <location>
        <begin position="399"/>
        <end position="419"/>
    </location>
</feature>
<dbReference type="AlphaFoldDB" id="A0A8K0DAR5"/>
<evidence type="ECO:0000256" key="5">
    <source>
        <dbReference type="ARBA" id="ARBA00022989"/>
    </source>
</evidence>
<organism evidence="10 11">
    <name type="scientific">Ignelater luminosus</name>
    <name type="common">Cucubano</name>
    <name type="synonym">Pyrophorus luminosus</name>
    <dbReference type="NCBI Taxonomy" id="2038154"/>
    <lineage>
        <taxon>Eukaryota</taxon>
        <taxon>Metazoa</taxon>
        <taxon>Ecdysozoa</taxon>
        <taxon>Arthropoda</taxon>
        <taxon>Hexapoda</taxon>
        <taxon>Insecta</taxon>
        <taxon>Pterygota</taxon>
        <taxon>Neoptera</taxon>
        <taxon>Endopterygota</taxon>
        <taxon>Coleoptera</taxon>
        <taxon>Polyphaga</taxon>
        <taxon>Elateriformia</taxon>
        <taxon>Elateroidea</taxon>
        <taxon>Elateridae</taxon>
        <taxon>Agrypninae</taxon>
        <taxon>Pyrophorini</taxon>
        <taxon>Ignelater</taxon>
    </lineage>
</organism>
<dbReference type="PANTHER" id="PTHR48041:SF15">
    <property type="entry name" value="FI05267P"/>
    <property type="match status" value="1"/>
</dbReference>
<accession>A0A8K0DAR5</accession>
<feature type="domain" description="ABC transporter" evidence="8">
    <location>
        <begin position="2"/>
        <end position="85"/>
    </location>
</feature>
<dbReference type="PANTHER" id="PTHR48041">
    <property type="entry name" value="ABC TRANSPORTER G FAMILY MEMBER 28"/>
    <property type="match status" value="1"/>
</dbReference>
<evidence type="ECO:0000259" key="9">
    <source>
        <dbReference type="Pfam" id="PF01061"/>
    </source>
</evidence>
<dbReference type="InterPro" id="IPR013525">
    <property type="entry name" value="ABC2_TM"/>
</dbReference>
<evidence type="ECO:0000256" key="2">
    <source>
        <dbReference type="ARBA" id="ARBA00005814"/>
    </source>
</evidence>
<comment type="caution">
    <text evidence="10">The sequence shown here is derived from an EMBL/GenBank/DDBJ whole genome shotgun (WGS) entry which is preliminary data.</text>
</comment>
<dbReference type="InterPro" id="IPR050352">
    <property type="entry name" value="ABCG_transporters"/>
</dbReference>
<sequence length="537" mass="60837">MQDDLLQPLLTVEESMLFAADLKLNRELSKKDKLIAIKEILEMLRLTTAKDTLTEKLSGGERKRVSIALELLNNPPIIFLDEPTTGLDDLSSSQCISLLKILAEGGRTVICSIHAPSARIFSKFDHTYIVSAGQCMYQGYGQDIIPFMSNIGLTCPTHYNPADFIIEVSTGDYGVEFLEKMSTVMDNGKNTSFCKDVKCQFEEIQLPNQTTNTQMCTITYAPTTTTERPVLPYNCDCSVWYQFGVLLRRLWIQTYRDTNYMILKIIVHAMLGVLIGGFYLNMGQDGSKTLFNFGFCYTCMIAFLYLPLMPTLLHFPTEIQLIKREYFNRWYRLTAYYLAMSLITLPILATLAVFYVSIAYVMSDQPIEFQRIAMFVLICILTSFISDSFGLLIASVVDIVNAMFIAPVASVPLILLAVYGMGQANSIPLLIKIAMHFSYLRYGMEGLTIAIYGNGRTVLPCPDEEDLCPFRDPKFFITFIGMGNAIFWLDVLALAICFIIFRFTSFYLLRQRLRPNKTFAALQVIGRIVKSHFSITR</sequence>
<feature type="transmembrane region" description="Helical" evidence="7">
    <location>
        <begin position="475"/>
        <end position="504"/>
    </location>
</feature>
<dbReference type="Proteomes" id="UP000801492">
    <property type="component" value="Unassembled WGS sequence"/>
</dbReference>
<dbReference type="Gene3D" id="3.40.50.300">
    <property type="entry name" value="P-loop containing nucleotide triphosphate hydrolases"/>
    <property type="match status" value="1"/>
</dbReference>
<evidence type="ECO:0000313" key="10">
    <source>
        <dbReference type="EMBL" id="KAF2899778.1"/>
    </source>
</evidence>
<protein>
    <submittedName>
        <fullName evidence="10">Uncharacterized protein</fullName>
    </submittedName>
</protein>
<dbReference type="InterPro" id="IPR027417">
    <property type="entry name" value="P-loop_NTPase"/>
</dbReference>
<proteinExistence type="inferred from homology"/>
<feature type="transmembrane region" description="Helical" evidence="7">
    <location>
        <begin position="372"/>
        <end position="393"/>
    </location>
</feature>
<dbReference type="EMBL" id="VTPC01002640">
    <property type="protein sequence ID" value="KAF2899778.1"/>
    <property type="molecule type" value="Genomic_DNA"/>
</dbReference>
<keyword evidence="5 7" id="KW-1133">Transmembrane helix</keyword>